<evidence type="ECO:0000313" key="2">
    <source>
        <dbReference type="Proteomes" id="UP001519535"/>
    </source>
</evidence>
<gene>
    <name evidence="1" type="ORF">KIH27_20210</name>
</gene>
<name>A0ABS5RQX2_9MYCO</name>
<protein>
    <recommendedName>
        <fullName evidence="3">RES domain-containing protein</fullName>
    </recommendedName>
</protein>
<proteinExistence type="predicted"/>
<dbReference type="Proteomes" id="UP001519535">
    <property type="component" value="Unassembled WGS sequence"/>
</dbReference>
<evidence type="ECO:0000313" key="1">
    <source>
        <dbReference type="EMBL" id="MBS9535911.1"/>
    </source>
</evidence>
<accession>A0ABS5RQX2</accession>
<keyword evidence="2" id="KW-1185">Reference proteome</keyword>
<sequence>MSSLVEPLHDAFGHARVRIDDLGIAHGDDKRWLRTTHYRSEVFDYLAGHEADGWTLDRKRHSQNGAVHLIHSDGDLALRLLREAPTPGGVPCAGSNTRRRAYYRNRPCAQLALWGEPTIPSHNLLTLWDEQEEEGISLRVVRPIGPGSSHRGVPIDFSADLPRTRTDFESMRFEVLDEGLDETAISYDEEDGSGGSA</sequence>
<organism evidence="1 2">
    <name type="scientific">Mycolicibacter acidiphilus</name>
    <dbReference type="NCBI Taxonomy" id="2835306"/>
    <lineage>
        <taxon>Bacteria</taxon>
        <taxon>Bacillati</taxon>
        <taxon>Actinomycetota</taxon>
        <taxon>Actinomycetes</taxon>
        <taxon>Mycobacteriales</taxon>
        <taxon>Mycobacteriaceae</taxon>
        <taxon>Mycolicibacter</taxon>
    </lineage>
</organism>
<evidence type="ECO:0008006" key="3">
    <source>
        <dbReference type="Google" id="ProtNLM"/>
    </source>
</evidence>
<comment type="caution">
    <text evidence="1">The sequence shown here is derived from an EMBL/GenBank/DDBJ whole genome shotgun (WGS) entry which is preliminary data.</text>
</comment>
<dbReference type="EMBL" id="JAHCLR010000065">
    <property type="protein sequence ID" value="MBS9535911.1"/>
    <property type="molecule type" value="Genomic_DNA"/>
</dbReference>
<reference evidence="1 2" key="1">
    <citation type="submission" date="2021-05" db="EMBL/GenBank/DDBJ databases">
        <title>Mycobacterium acidophilum sp. nov., an extremely acid-tolerant member of the genus Mycobacterium.</title>
        <authorList>
            <person name="Xia J."/>
        </authorList>
    </citation>
    <scope>NUCLEOTIDE SEQUENCE [LARGE SCALE GENOMIC DNA]</scope>
    <source>
        <strain evidence="1 2">M1</strain>
    </source>
</reference>